<reference evidence="2 3" key="1">
    <citation type="submission" date="2016-10" db="EMBL/GenBank/DDBJ databases">
        <authorList>
            <person name="de Groot N.N."/>
        </authorList>
    </citation>
    <scope>NUCLEOTIDE SEQUENCE [LARGE SCALE GENOMIC DNA]</scope>
    <source>
        <strain evidence="2 3">LMG 23650</strain>
    </source>
</reference>
<keyword evidence="1" id="KW-0472">Membrane</keyword>
<dbReference type="Gene3D" id="1.20.1250.20">
    <property type="entry name" value="MFS general substrate transporter like domains"/>
    <property type="match status" value="1"/>
</dbReference>
<evidence type="ECO:0000256" key="1">
    <source>
        <dbReference type="SAM" id="Phobius"/>
    </source>
</evidence>
<feature type="transmembrane region" description="Helical" evidence="1">
    <location>
        <begin position="26"/>
        <end position="49"/>
    </location>
</feature>
<evidence type="ECO:0000313" key="2">
    <source>
        <dbReference type="EMBL" id="SFH85869.1"/>
    </source>
</evidence>
<dbReference type="AlphaFoldDB" id="A0A1I3DH09"/>
<feature type="transmembrane region" description="Helical" evidence="1">
    <location>
        <begin position="243"/>
        <end position="262"/>
    </location>
</feature>
<dbReference type="EMBL" id="FOQU01000001">
    <property type="protein sequence ID" value="SFH85869.1"/>
    <property type="molecule type" value="Genomic_DNA"/>
</dbReference>
<organism evidence="2 3">
    <name type="scientific">Paraburkholderia megapolitana</name>
    <dbReference type="NCBI Taxonomy" id="420953"/>
    <lineage>
        <taxon>Bacteria</taxon>
        <taxon>Pseudomonadati</taxon>
        <taxon>Pseudomonadota</taxon>
        <taxon>Betaproteobacteria</taxon>
        <taxon>Burkholderiales</taxon>
        <taxon>Burkholderiaceae</taxon>
        <taxon>Paraburkholderia</taxon>
    </lineage>
</organism>
<gene>
    <name evidence="2" type="ORF">SAMN05192543_101296</name>
</gene>
<keyword evidence="1" id="KW-1133">Transmembrane helix</keyword>
<dbReference type="Proteomes" id="UP000199548">
    <property type="component" value="Unassembled WGS sequence"/>
</dbReference>
<feature type="transmembrane region" description="Helical" evidence="1">
    <location>
        <begin position="361"/>
        <end position="380"/>
    </location>
</feature>
<name>A0A1I3DH09_9BURK</name>
<feature type="transmembrane region" description="Helical" evidence="1">
    <location>
        <begin position="55"/>
        <end position="74"/>
    </location>
</feature>
<feature type="transmembrane region" description="Helical" evidence="1">
    <location>
        <begin position="205"/>
        <end position="223"/>
    </location>
</feature>
<feature type="transmembrane region" description="Helical" evidence="1">
    <location>
        <begin position="140"/>
        <end position="159"/>
    </location>
</feature>
<keyword evidence="3" id="KW-1185">Reference proteome</keyword>
<dbReference type="InterPro" id="IPR036259">
    <property type="entry name" value="MFS_trans_sf"/>
</dbReference>
<dbReference type="SUPFAM" id="SSF103473">
    <property type="entry name" value="MFS general substrate transporter"/>
    <property type="match status" value="1"/>
</dbReference>
<feature type="transmembrane region" description="Helical" evidence="1">
    <location>
        <begin position="274"/>
        <end position="292"/>
    </location>
</feature>
<dbReference type="STRING" id="420953.SAMN05192543_101296"/>
<feature type="transmembrane region" description="Helical" evidence="1">
    <location>
        <begin position="298"/>
        <end position="318"/>
    </location>
</feature>
<proteinExistence type="predicted"/>
<evidence type="ECO:0000313" key="3">
    <source>
        <dbReference type="Proteomes" id="UP000199548"/>
    </source>
</evidence>
<protein>
    <submittedName>
        <fullName evidence="2">Predicted arabinose efflux permease, MFS family</fullName>
    </submittedName>
</protein>
<keyword evidence="1" id="KW-0812">Transmembrane</keyword>
<sequence length="396" mass="41304">MNSTVSIAPAALRAELPKSSVARLSLAYAIATNGMILTPFLVAAVMLRFHLSEGIATQVAGVEILGVALSCALLPRWISRAAGFFTIAGVLGTIVGQALSIVAPTVLLIGIVRGVTGIFEGVLFVVVASGISQRASADRLWGQINVIAGIINGGILVVISYLPSEWLGQGVFMLLVGVCIVMAPAIHGIGEFARHVTQARSRNKLPLKLVLTIWAVTVLIYGVQASQWAVAGIVGSHAGLSTWTVGILLSLSSLLGFAGAVIPSQRSSRKHRLAIIFVAQMVMIGSLIWFFGSTGNKSYFLSQLALNCAFFAIIPFLTGLLSEVDPDGSLVARTVVVTFIGGGVGTAVAGDLFTQYGGMHFAYVLCIGVAAAVPFVWLALRGATAHNLQTGGHQLS</sequence>
<feature type="transmembrane region" description="Helical" evidence="1">
    <location>
        <begin position="330"/>
        <end position="349"/>
    </location>
</feature>
<feature type="transmembrane region" description="Helical" evidence="1">
    <location>
        <begin position="81"/>
        <end position="100"/>
    </location>
</feature>
<feature type="transmembrane region" description="Helical" evidence="1">
    <location>
        <begin position="171"/>
        <end position="193"/>
    </location>
</feature>
<feature type="transmembrane region" description="Helical" evidence="1">
    <location>
        <begin position="106"/>
        <end position="128"/>
    </location>
</feature>
<accession>A0A1I3DH09</accession>
<dbReference type="RefSeq" id="WP_170275726.1">
    <property type="nucleotide sequence ID" value="NZ_CP041743.1"/>
</dbReference>